<proteinExistence type="predicted"/>
<comment type="caution">
    <text evidence="1">The sequence shown here is derived from an EMBL/GenBank/DDBJ whole genome shotgun (WGS) entry which is preliminary data.</text>
</comment>
<name>A0A0W8FED5_9ZZZZ</name>
<organism evidence="1">
    <name type="scientific">hydrocarbon metagenome</name>
    <dbReference type="NCBI Taxonomy" id="938273"/>
    <lineage>
        <taxon>unclassified sequences</taxon>
        <taxon>metagenomes</taxon>
        <taxon>ecological metagenomes</taxon>
    </lineage>
</organism>
<evidence type="ECO:0000313" key="1">
    <source>
        <dbReference type="EMBL" id="KUG19248.1"/>
    </source>
</evidence>
<accession>A0A0W8FED5</accession>
<protein>
    <submittedName>
        <fullName evidence="1">Uncharacterized protein</fullName>
    </submittedName>
</protein>
<sequence length="58" mass="6326">MDRKKHLHGGGDGASGRPPAFIIPIRRFAASCEAMPVLDARTISRGQLPPMLWLTATR</sequence>
<reference evidence="1" key="1">
    <citation type="journal article" date="2015" name="Proc. Natl. Acad. Sci. U.S.A.">
        <title>Networks of energetic and metabolic interactions define dynamics in microbial communities.</title>
        <authorList>
            <person name="Embree M."/>
            <person name="Liu J.K."/>
            <person name="Al-Bassam M.M."/>
            <person name="Zengler K."/>
        </authorList>
    </citation>
    <scope>NUCLEOTIDE SEQUENCE</scope>
</reference>
<dbReference type="EMBL" id="LNQE01001311">
    <property type="protein sequence ID" value="KUG19248.1"/>
    <property type="molecule type" value="Genomic_DNA"/>
</dbReference>
<gene>
    <name evidence="1" type="ORF">ASZ90_011040</name>
</gene>
<dbReference type="AlphaFoldDB" id="A0A0W8FED5"/>